<dbReference type="RefSeq" id="WP_068757004.1">
    <property type="nucleotide sequence ID" value="NZ_KQ950183.1"/>
</dbReference>
<dbReference type="PANTHER" id="PTHR35901">
    <property type="entry name" value="RIBONUCLEASE VAPC3"/>
    <property type="match status" value="1"/>
</dbReference>
<keyword evidence="3 6" id="KW-0479">Metal-binding</keyword>
<dbReference type="Gene3D" id="3.40.50.1010">
    <property type="entry name" value="5'-nuclease"/>
    <property type="match status" value="1"/>
</dbReference>
<dbReference type="EC" id="3.1.-.-" evidence="6"/>
<keyword evidence="9" id="KW-1185">Reference proteome</keyword>
<dbReference type="GO" id="GO:0090729">
    <property type="term" value="F:toxin activity"/>
    <property type="evidence" value="ECO:0007669"/>
    <property type="project" value="UniProtKB-KW"/>
</dbReference>
<evidence type="ECO:0000256" key="5">
    <source>
        <dbReference type="ARBA" id="ARBA00022842"/>
    </source>
</evidence>
<dbReference type="InterPro" id="IPR051619">
    <property type="entry name" value="TypeII_TA_RNase_PINc/VapC"/>
</dbReference>
<sequence length="130" mass="14469">MIVVDASVLVHALTNREDLGKKAKERLVGQRLYAPDVVSLEVTHTLRNLVLGKKIVPEDAELARRTFSALLLERVPHWPYLGRIWELRDNYSVYDAAYISLAESLGATLVTSDARLARGQGARCEIDLVG</sequence>
<reference evidence="9" key="1">
    <citation type="journal article" date="2017" name="Acta Aliment.">
        <title>Plant polysaccharide degrading enzyme system of Thermpbifida cellulosilytica TB100 revealed by de novo genome project data.</title>
        <authorList>
            <person name="Toth A."/>
            <person name="Baka E."/>
            <person name="Luzics S."/>
            <person name="Bata-Vidacs I."/>
            <person name="Nagy I."/>
            <person name="Balint B."/>
            <person name="Herceg R."/>
            <person name="Olasz F."/>
            <person name="Wilk T."/>
            <person name="Nagy T."/>
            <person name="Kriszt B."/>
            <person name="Nagy I."/>
            <person name="Kukolya J."/>
        </authorList>
    </citation>
    <scope>NUCLEOTIDE SEQUENCE [LARGE SCALE GENOMIC DNA]</scope>
    <source>
        <strain evidence="9">TB100</strain>
    </source>
</reference>
<dbReference type="GO" id="GO:0004540">
    <property type="term" value="F:RNA nuclease activity"/>
    <property type="evidence" value="ECO:0007669"/>
    <property type="project" value="InterPro"/>
</dbReference>
<dbReference type="GO" id="GO:0016787">
    <property type="term" value="F:hydrolase activity"/>
    <property type="evidence" value="ECO:0007669"/>
    <property type="project" value="UniProtKB-KW"/>
</dbReference>
<keyword evidence="2 6" id="KW-0540">Nuclease</keyword>
<dbReference type="SUPFAM" id="SSF88723">
    <property type="entry name" value="PIN domain-like"/>
    <property type="match status" value="1"/>
</dbReference>
<dbReference type="HAMAP" id="MF_00265">
    <property type="entry name" value="VapC_Nob1"/>
    <property type="match status" value="1"/>
</dbReference>
<comment type="similarity">
    <text evidence="6">Belongs to the PINc/VapC protein family.</text>
</comment>
<feature type="binding site" evidence="6">
    <location>
        <position position="95"/>
    </location>
    <ligand>
        <name>Mg(2+)</name>
        <dbReference type="ChEBI" id="CHEBI:18420"/>
    </ligand>
</feature>
<dbReference type="InterPro" id="IPR029060">
    <property type="entry name" value="PIN-like_dom_sf"/>
</dbReference>
<keyword evidence="1 6" id="KW-1277">Toxin-antitoxin system</keyword>
<dbReference type="Proteomes" id="UP000074382">
    <property type="component" value="Unassembled WGS sequence"/>
</dbReference>
<protein>
    <recommendedName>
        <fullName evidence="6">Ribonuclease VapC</fullName>
        <shortName evidence="6">RNase VapC</shortName>
        <ecNumber evidence="6">3.1.-.-</ecNumber>
    </recommendedName>
    <alternativeName>
        <fullName evidence="6">Toxin VapC</fullName>
    </alternativeName>
</protein>
<evidence type="ECO:0000256" key="1">
    <source>
        <dbReference type="ARBA" id="ARBA00022649"/>
    </source>
</evidence>
<evidence type="ECO:0000256" key="4">
    <source>
        <dbReference type="ARBA" id="ARBA00022801"/>
    </source>
</evidence>
<feature type="binding site" evidence="6">
    <location>
        <position position="5"/>
    </location>
    <ligand>
        <name>Mg(2+)</name>
        <dbReference type="ChEBI" id="CHEBI:18420"/>
    </ligand>
</feature>
<evidence type="ECO:0000256" key="6">
    <source>
        <dbReference type="HAMAP-Rule" id="MF_00265"/>
    </source>
</evidence>
<organism evidence="8 9">
    <name type="scientific">Thermobifida cellulosilytica TB100</name>
    <dbReference type="NCBI Taxonomy" id="665004"/>
    <lineage>
        <taxon>Bacteria</taxon>
        <taxon>Bacillati</taxon>
        <taxon>Actinomycetota</taxon>
        <taxon>Actinomycetes</taxon>
        <taxon>Streptosporangiales</taxon>
        <taxon>Nocardiopsidaceae</taxon>
        <taxon>Thermobifida</taxon>
    </lineage>
</organism>
<accession>A0A147KEE1</accession>
<dbReference type="InterPro" id="IPR022907">
    <property type="entry name" value="VapC_family"/>
</dbReference>
<dbReference type="InterPro" id="IPR002716">
    <property type="entry name" value="PIN_dom"/>
</dbReference>
<dbReference type="InterPro" id="IPR044153">
    <property type="entry name" value="PIN_Pae0151-like"/>
</dbReference>
<dbReference type="OrthoDB" id="4377304at2"/>
<dbReference type="GO" id="GO:0000287">
    <property type="term" value="F:magnesium ion binding"/>
    <property type="evidence" value="ECO:0007669"/>
    <property type="project" value="UniProtKB-UniRule"/>
</dbReference>
<comment type="caution">
    <text evidence="8">The sequence shown here is derived from an EMBL/GenBank/DDBJ whole genome shotgun (WGS) entry which is preliminary data.</text>
</comment>
<dbReference type="PATRIC" id="fig|665004.4.peg.2848"/>
<dbReference type="PANTHER" id="PTHR35901:SF1">
    <property type="entry name" value="EXONUCLEASE VAPC9"/>
    <property type="match status" value="1"/>
</dbReference>
<comment type="function">
    <text evidence="6">Toxic component of a toxin-antitoxin (TA) system. An RNase.</text>
</comment>
<evidence type="ECO:0000313" key="8">
    <source>
        <dbReference type="EMBL" id="KUP95671.1"/>
    </source>
</evidence>
<keyword evidence="5 6" id="KW-0460">Magnesium</keyword>
<evidence type="ECO:0000256" key="2">
    <source>
        <dbReference type="ARBA" id="ARBA00022722"/>
    </source>
</evidence>
<evidence type="ECO:0000313" key="9">
    <source>
        <dbReference type="Proteomes" id="UP000074382"/>
    </source>
</evidence>
<dbReference type="STRING" id="665004.AC529_16295"/>
<dbReference type="Pfam" id="PF01850">
    <property type="entry name" value="PIN"/>
    <property type="match status" value="1"/>
</dbReference>
<evidence type="ECO:0000259" key="7">
    <source>
        <dbReference type="Pfam" id="PF01850"/>
    </source>
</evidence>
<name>A0A147KEE1_THECS</name>
<gene>
    <name evidence="6" type="primary">vapC</name>
    <name evidence="8" type="ORF">AC529_16295</name>
</gene>
<comment type="cofactor">
    <cofactor evidence="6">
        <name>Mg(2+)</name>
        <dbReference type="ChEBI" id="CHEBI:18420"/>
    </cofactor>
</comment>
<proteinExistence type="inferred from homology"/>
<dbReference type="AlphaFoldDB" id="A0A147KEE1"/>
<keyword evidence="6" id="KW-0800">Toxin</keyword>
<dbReference type="CDD" id="cd09873">
    <property type="entry name" value="PIN_Pae0151-like"/>
    <property type="match status" value="1"/>
</dbReference>
<dbReference type="EMBL" id="LGEM01000115">
    <property type="protein sequence ID" value="KUP95671.1"/>
    <property type="molecule type" value="Genomic_DNA"/>
</dbReference>
<feature type="domain" description="PIN" evidence="7">
    <location>
        <begin position="2"/>
        <end position="118"/>
    </location>
</feature>
<keyword evidence="4 6" id="KW-0378">Hydrolase</keyword>
<evidence type="ECO:0000256" key="3">
    <source>
        <dbReference type="ARBA" id="ARBA00022723"/>
    </source>
</evidence>